<accession>A0A0A9GRC9</accession>
<name>A0A0A9GRC9_ARUDO</name>
<dbReference type="EMBL" id="GBRH01172810">
    <property type="protein sequence ID" value="JAE25086.1"/>
    <property type="molecule type" value="Transcribed_RNA"/>
</dbReference>
<protein>
    <submittedName>
        <fullName evidence="1">Uncharacterized protein</fullName>
    </submittedName>
</protein>
<evidence type="ECO:0000313" key="1">
    <source>
        <dbReference type="EMBL" id="JAE25086.1"/>
    </source>
</evidence>
<proteinExistence type="predicted"/>
<dbReference type="AlphaFoldDB" id="A0A0A9GRC9"/>
<organism evidence="1">
    <name type="scientific">Arundo donax</name>
    <name type="common">Giant reed</name>
    <name type="synonym">Donax arundinaceus</name>
    <dbReference type="NCBI Taxonomy" id="35708"/>
    <lineage>
        <taxon>Eukaryota</taxon>
        <taxon>Viridiplantae</taxon>
        <taxon>Streptophyta</taxon>
        <taxon>Embryophyta</taxon>
        <taxon>Tracheophyta</taxon>
        <taxon>Spermatophyta</taxon>
        <taxon>Magnoliopsida</taxon>
        <taxon>Liliopsida</taxon>
        <taxon>Poales</taxon>
        <taxon>Poaceae</taxon>
        <taxon>PACMAD clade</taxon>
        <taxon>Arundinoideae</taxon>
        <taxon>Arundineae</taxon>
        <taxon>Arundo</taxon>
    </lineage>
</organism>
<reference evidence="1" key="2">
    <citation type="journal article" date="2015" name="Data Brief">
        <title>Shoot transcriptome of the giant reed, Arundo donax.</title>
        <authorList>
            <person name="Barrero R.A."/>
            <person name="Guerrero F.D."/>
            <person name="Moolhuijzen P."/>
            <person name="Goolsby J.A."/>
            <person name="Tidwell J."/>
            <person name="Bellgard S.E."/>
            <person name="Bellgard M.I."/>
        </authorList>
    </citation>
    <scope>NUCLEOTIDE SEQUENCE</scope>
    <source>
        <tissue evidence="1">Shoot tissue taken approximately 20 cm above the soil surface</tissue>
    </source>
</reference>
<reference evidence="1" key="1">
    <citation type="submission" date="2014-09" db="EMBL/GenBank/DDBJ databases">
        <authorList>
            <person name="Magalhaes I.L.F."/>
            <person name="Oliveira U."/>
            <person name="Santos F.R."/>
            <person name="Vidigal T.H.D.A."/>
            <person name="Brescovit A.D."/>
            <person name="Santos A.J."/>
        </authorList>
    </citation>
    <scope>NUCLEOTIDE SEQUENCE</scope>
    <source>
        <tissue evidence="1">Shoot tissue taken approximately 20 cm above the soil surface</tissue>
    </source>
</reference>
<sequence>MNTAKHKQQIILCIIGNEVMPAKRD</sequence>